<dbReference type="SUPFAM" id="SSF52833">
    <property type="entry name" value="Thioredoxin-like"/>
    <property type="match status" value="2"/>
</dbReference>
<proteinExistence type="inferred from homology"/>
<dbReference type="PROSITE" id="PS50405">
    <property type="entry name" value="GST_CTER"/>
    <property type="match status" value="2"/>
</dbReference>
<keyword evidence="6" id="KW-0828">Tyrosine catabolism</keyword>
<dbReference type="InterPro" id="IPR036282">
    <property type="entry name" value="Glutathione-S-Trfase_C_sf"/>
</dbReference>
<feature type="domain" description="GST N-terminal" evidence="8">
    <location>
        <begin position="1"/>
        <end position="84"/>
    </location>
</feature>
<dbReference type="InterPro" id="IPR034330">
    <property type="entry name" value="GST_Zeta_C"/>
</dbReference>
<evidence type="ECO:0000313" key="10">
    <source>
        <dbReference type="EMBL" id="CAK8674265.1"/>
    </source>
</evidence>
<dbReference type="Pfam" id="PF02798">
    <property type="entry name" value="GST_N"/>
    <property type="match status" value="1"/>
</dbReference>
<dbReference type="Pfam" id="PF14497">
    <property type="entry name" value="GST_C_3"/>
    <property type="match status" value="2"/>
</dbReference>
<protein>
    <recommendedName>
        <fullName evidence="5">maleylacetoacetate isomerase</fullName>
        <ecNumber evidence="5">5.2.1.2</ecNumber>
    </recommendedName>
</protein>
<feature type="domain" description="GST C-terminal" evidence="9">
    <location>
        <begin position="246"/>
        <end position="367"/>
    </location>
</feature>
<organism evidence="10 11">
    <name type="scientific">Clavelina lepadiformis</name>
    <name type="common">Light-bulb sea squirt</name>
    <name type="synonym">Ascidia lepadiformis</name>
    <dbReference type="NCBI Taxonomy" id="159417"/>
    <lineage>
        <taxon>Eukaryota</taxon>
        <taxon>Metazoa</taxon>
        <taxon>Chordata</taxon>
        <taxon>Tunicata</taxon>
        <taxon>Ascidiacea</taxon>
        <taxon>Aplousobranchia</taxon>
        <taxon>Clavelinidae</taxon>
        <taxon>Clavelina</taxon>
    </lineage>
</organism>
<comment type="similarity">
    <text evidence="4">Belongs to the GST superfamily. Zeta family.</text>
</comment>
<feature type="domain" description="GST N-terminal" evidence="8">
    <location>
        <begin position="177"/>
        <end position="241"/>
    </location>
</feature>
<dbReference type="Gene3D" id="3.40.30.10">
    <property type="entry name" value="Glutaredoxin"/>
    <property type="match status" value="1"/>
</dbReference>
<feature type="domain" description="GST C-terminal" evidence="9">
    <location>
        <begin position="89"/>
        <end position="211"/>
    </location>
</feature>
<dbReference type="PANTHER" id="PTHR42673">
    <property type="entry name" value="MALEYLACETOACETATE ISOMERASE"/>
    <property type="match status" value="1"/>
</dbReference>
<evidence type="ECO:0000256" key="4">
    <source>
        <dbReference type="ARBA" id="ARBA00010007"/>
    </source>
</evidence>
<evidence type="ECO:0000256" key="6">
    <source>
        <dbReference type="ARBA" id="ARBA00022878"/>
    </source>
</evidence>
<comment type="pathway">
    <text evidence="3">Amino-acid degradation; L-phenylalanine degradation; acetoacetate and fumarate from L-phenylalanine: step 5/6.</text>
</comment>
<dbReference type="InterPro" id="IPR036249">
    <property type="entry name" value="Thioredoxin-like_sf"/>
</dbReference>
<dbReference type="InterPro" id="IPR040079">
    <property type="entry name" value="Glutathione_S-Trfase"/>
</dbReference>
<name>A0ABP0F756_CLALP</name>
<dbReference type="SFLD" id="SFLDG00358">
    <property type="entry name" value="Main_(cytGST)"/>
    <property type="match status" value="1"/>
</dbReference>
<comment type="cofactor">
    <cofactor evidence="2">
        <name>glutathione</name>
        <dbReference type="ChEBI" id="CHEBI:57925"/>
    </cofactor>
</comment>
<dbReference type="PROSITE" id="PS50404">
    <property type="entry name" value="GST_NTER"/>
    <property type="match status" value="2"/>
</dbReference>
<evidence type="ECO:0000259" key="9">
    <source>
        <dbReference type="PROSITE" id="PS50405"/>
    </source>
</evidence>
<evidence type="ECO:0000313" key="11">
    <source>
        <dbReference type="Proteomes" id="UP001642483"/>
    </source>
</evidence>
<comment type="catalytic activity">
    <reaction evidence="1">
        <text>4-maleylacetoacetate = 4-fumarylacetoacetate</text>
        <dbReference type="Rhea" id="RHEA:14817"/>
        <dbReference type="ChEBI" id="CHEBI:17105"/>
        <dbReference type="ChEBI" id="CHEBI:18034"/>
        <dbReference type="EC" id="5.2.1.2"/>
    </reaction>
</comment>
<dbReference type="Gene3D" id="1.20.1050.10">
    <property type="match status" value="2"/>
</dbReference>
<dbReference type="PANTHER" id="PTHR42673:SF4">
    <property type="entry name" value="MALEYLACETOACETATE ISOMERASE"/>
    <property type="match status" value="1"/>
</dbReference>
<accession>A0ABP0F756</accession>
<dbReference type="CDD" id="cd03191">
    <property type="entry name" value="GST_C_Zeta"/>
    <property type="match status" value="2"/>
</dbReference>
<evidence type="ECO:0000256" key="2">
    <source>
        <dbReference type="ARBA" id="ARBA00001955"/>
    </source>
</evidence>
<dbReference type="NCBIfam" id="TIGR01262">
    <property type="entry name" value="maiA"/>
    <property type="match status" value="2"/>
</dbReference>
<dbReference type="CDD" id="cd03042">
    <property type="entry name" value="GST_N_Zeta"/>
    <property type="match status" value="1"/>
</dbReference>
<dbReference type="InterPro" id="IPR004045">
    <property type="entry name" value="Glutathione_S-Trfase_N"/>
</dbReference>
<dbReference type="EC" id="5.2.1.2" evidence="5"/>
<dbReference type="InterPro" id="IPR004046">
    <property type="entry name" value="GST_C"/>
</dbReference>
<dbReference type="InterPro" id="IPR034333">
    <property type="entry name" value="GST_Zeta_N"/>
</dbReference>
<dbReference type="InterPro" id="IPR005955">
    <property type="entry name" value="GST_Zeta"/>
</dbReference>
<dbReference type="Proteomes" id="UP001642483">
    <property type="component" value="Unassembled WGS sequence"/>
</dbReference>
<dbReference type="SFLD" id="SFLDS00019">
    <property type="entry name" value="Glutathione_Transferase_(cytos"/>
    <property type="match status" value="2"/>
</dbReference>
<evidence type="ECO:0000256" key="3">
    <source>
        <dbReference type="ARBA" id="ARBA00004671"/>
    </source>
</evidence>
<dbReference type="EMBL" id="CAWYQH010000013">
    <property type="protein sequence ID" value="CAK8674265.1"/>
    <property type="molecule type" value="Genomic_DNA"/>
</dbReference>
<keyword evidence="11" id="KW-1185">Reference proteome</keyword>
<dbReference type="SUPFAM" id="SSF47616">
    <property type="entry name" value="GST C-terminal domain-like"/>
    <property type="match status" value="2"/>
</dbReference>
<evidence type="ECO:0000256" key="7">
    <source>
        <dbReference type="ARBA" id="ARBA00023232"/>
    </source>
</evidence>
<reference evidence="10 11" key="1">
    <citation type="submission" date="2024-02" db="EMBL/GenBank/DDBJ databases">
        <authorList>
            <person name="Daric V."/>
            <person name="Darras S."/>
        </authorList>
    </citation>
    <scope>NUCLEOTIDE SEQUENCE [LARGE SCALE GENOMIC DNA]</scope>
</reference>
<dbReference type="InterPro" id="IPR010987">
    <property type="entry name" value="Glutathione-S-Trfase_C-like"/>
</dbReference>
<sequence length="368" mass="41701">MPLKLYNFWRSSCSWRVRACLAMKNVDYKYLPIDLFKDGGEQKKPEYLEINPMDQIPFLVDGDADVAQSMAILEYIEEKYKNPPLLPKDVKLRAKVREICGLITSGIQPLQHRKVLGLMTSEDAKLKWAHDCVASGFEILEKILQKSSGKYCVGDDITMADLCLVPQAYNAVDRFSVDLNKFSVISRIYLSLEENPSFKKSHPLNQPDCPIQVPTFVHGDVIISQSMAIMDYIDNKFEGYSLLPKDLALRAKVKEICEIICSGIQPIQNLSVLQKIGEANKMEWAHHWIQSGFDSLEKVLQKSSGKYCVGDDITMADACLVPQVYNAMFRYNVSMSRFPTISRINEALLGHPAFQLSHPDNQPDCPKK</sequence>
<keyword evidence="7" id="KW-0585">Phenylalanine catabolism</keyword>
<evidence type="ECO:0000259" key="8">
    <source>
        <dbReference type="PROSITE" id="PS50404"/>
    </source>
</evidence>
<gene>
    <name evidence="10" type="ORF">CVLEPA_LOCUS3980</name>
</gene>
<evidence type="ECO:0000256" key="1">
    <source>
        <dbReference type="ARBA" id="ARBA00001622"/>
    </source>
</evidence>
<evidence type="ECO:0000256" key="5">
    <source>
        <dbReference type="ARBA" id="ARBA00013199"/>
    </source>
</evidence>
<comment type="caution">
    <text evidence="10">The sequence shown here is derived from an EMBL/GenBank/DDBJ whole genome shotgun (WGS) entry which is preliminary data.</text>
</comment>